<feature type="compositionally biased region" description="Basic and acidic residues" evidence="1">
    <location>
        <begin position="263"/>
        <end position="283"/>
    </location>
</feature>
<organism evidence="3 4">
    <name type="scientific">Rehmannia glutinosa</name>
    <name type="common">Chinese foxglove</name>
    <dbReference type="NCBI Taxonomy" id="99300"/>
    <lineage>
        <taxon>Eukaryota</taxon>
        <taxon>Viridiplantae</taxon>
        <taxon>Streptophyta</taxon>
        <taxon>Embryophyta</taxon>
        <taxon>Tracheophyta</taxon>
        <taxon>Spermatophyta</taxon>
        <taxon>Magnoliopsida</taxon>
        <taxon>eudicotyledons</taxon>
        <taxon>Gunneridae</taxon>
        <taxon>Pentapetalae</taxon>
        <taxon>asterids</taxon>
        <taxon>lamiids</taxon>
        <taxon>Lamiales</taxon>
        <taxon>Orobanchaceae</taxon>
        <taxon>Rehmannieae</taxon>
        <taxon>Rehmannia</taxon>
    </lineage>
</organism>
<sequence>MAYLTNIENRFDSRVTSRCNLQVLSLVYDKLDAEHKELLVNSAFGDLYKFRDNIQISCKLLHALLFMRIKSPVRDEVWFRVGDANVRFGFSDFTLITGLNPEIENDFVKDVPLDRRLAAKYFAGGKKAVKPSQLKAAFEHHTKNEEDRYKLGLALIYECVLRCKDPTTSIDMKILQVVDNLDLVNKYPWGRSSYDYLLYSLTKTITKVDHHSFWGFTHAVQDEVLFPMSPTLEETEKEYIVMFPGVFPEDLSYPLDEQTVPTNDREMVEETDKERETGTERESGPTSVPPGDVHETGHGGSSRVPHLPPALPSV</sequence>
<evidence type="ECO:0000259" key="2">
    <source>
        <dbReference type="Pfam" id="PF09331"/>
    </source>
</evidence>
<reference evidence="3 4" key="1">
    <citation type="journal article" date="2021" name="Comput. Struct. Biotechnol. J.">
        <title>De novo genome assembly of the potent medicinal plant Rehmannia glutinosa using nanopore technology.</title>
        <authorList>
            <person name="Ma L."/>
            <person name="Dong C."/>
            <person name="Song C."/>
            <person name="Wang X."/>
            <person name="Zheng X."/>
            <person name="Niu Y."/>
            <person name="Chen S."/>
            <person name="Feng W."/>
        </authorList>
    </citation>
    <scope>NUCLEOTIDE SEQUENCE [LARGE SCALE GENOMIC DNA]</scope>
    <source>
        <strain evidence="3">DH-2019</strain>
    </source>
</reference>
<keyword evidence="4" id="KW-1185">Reference proteome</keyword>
<dbReference type="EMBL" id="JABTTQ020000005">
    <property type="protein sequence ID" value="KAK6156534.1"/>
    <property type="molecule type" value="Genomic_DNA"/>
</dbReference>
<gene>
    <name evidence="3" type="ORF">DH2020_010782</name>
</gene>
<evidence type="ECO:0000313" key="4">
    <source>
        <dbReference type="Proteomes" id="UP001318860"/>
    </source>
</evidence>
<evidence type="ECO:0000256" key="1">
    <source>
        <dbReference type="SAM" id="MobiDB-lite"/>
    </source>
</evidence>
<feature type="domain" description="DUF1985" evidence="2">
    <location>
        <begin position="68"/>
        <end position="198"/>
    </location>
</feature>
<dbReference type="PANTHER" id="PTHR48449">
    <property type="entry name" value="DUF1985 DOMAIN-CONTAINING PROTEIN"/>
    <property type="match status" value="1"/>
</dbReference>
<dbReference type="Proteomes" id="UP001318860">
    <property type="component" value="Unassembled WGS sequence"/>
</dbReference>
<protein>
    <recommendedName>
        <fullName evidence="2">DUF1985 domain-containing protein</fullName>
    </recommendedName>
</protein>
<dbReference type="PANTHER" id="PTHR48449:SF1">
    <property type="entry name" value="DUF1985 DOMAIN-CONTAINING PROTEIN"/>
    <property type="match status" value="1"/>
</dbReference>
<dbReference type="InterPro" id="IPR015410">
    <property type="entry name" value="DUF1985"/>
</dbReference>
<dbReference type="Pfam" id="PF09331">
    <property type="entry name" value="DUF1985"/>
    <property type="match status" value="1"/>
</dbReference>
<proteinExistence type="predicted"/>
<evidence type="ECO:0000313" key="3">
    <source>
        <dbReference type="EMBL" id="KAK6156534.1"/>
    </source>
</evidence>
<accession>A0ABR0XBJ6</accession>
<name>A0ABR0XBJ6_REHGL</name>
<feature type="region of interest" description="Disordered" evidence="1">
    <location>
        <begin position="252"/>
        <end position="314"/>
    </location>
</feature>
<comment type="caution">
    <text evidence="3">The sequence shown here is derived from an EMBL/GenBank/DDBJ whole genome shotgun (WGS) entry which is preliminary data.</text>
</comment>